<dbReference type="UniPathway" id="UPA00193"/>
<evidence type="ECO:0000259" key="9">
    <source>
        <dbReference type="PROSITE" id="PS50970"/>
    </source>
</evidence>
<dbReference type="Proteomes" id="UP000283295">
    <property type="component" value="Unassembled WGS sequence"/>
</dbReference>
<comment type="cofactor">
    <cofactor evidence="1">
        <name>FAD</name>
        <dbReference type="ChEBI" id="CHEBI:57692"/>
    </cofactor>
</comment>
<feature type="binding site" evidence="8">
    <location>
        <position position="275"/>
    </location>
    <ligand>
        <name>Zn(2+)</name>
        <dbReference type="ChEBI" id="CHEBI:29105"/>
    </ligand>
</feature>
<evidence type="ECO:0000256" key="1">
    <source>
        <dbReference type="ARBA" id="ARBA00001974"/>
    </source>
</evidence>
<dbReference type="InterPro" id="IPR029041">
    <property type="entry name" value="FAD-linked_oxidoreductase-like"/>
</dbReference>
<feature type="domain" description="Hcy-binding" evidence="9">
    <location>
        <begin position="1"/>
        <end position="290"/>
    </location>
</feature>
<dbReference type="SUPFAM" id="SSF82282">
    <property type="entry name" value="Homocysteine S-methyltransferase"/>
    <property type="match status" value="1"/>
</dbReference>
<keyword evidence="7 10" id="KW-0560">Oxidoreductase</keyword>
<evidence type="ECO:0000256" key="7">
    <source>
        <dbReference type="ARBA" id="ARBA00023002"/>
    </source>
</evidence>
<evidence type="ECO:0000256" key="6">
    <source>
        <dbReference type="ARBA" id="ARBA00022827"/>
    </source>
</evidence>
<dbReference type="EC" id="2.1.1.10" evidence="10"/>
<evidence type="ECO:0000256" key="8">
    <source>
        <dbReference type="PROSITE-ProRule" id="PRU00333"/>
    </source>
</evidence>
<dbReference type="GO" id="GO:0032259">
    <property type="term" value="P:methylation"/>
    <property type="evidence" value="ECO:0007669"/>
    <property type="project" value="UniProtKB-KW"/>
</dbReference>
<organism evidence="10 11">
    <name type="scientific">Coprococcus eutactus</name>
    <dbReference type="NCBI Taxonomy" id="33043"/>
    <lineage>
        <taxon>Bacteria</taxon>
        <taxon>Bacillati</taxon>
        <taxon>Bacillota</taxon>
        <taxon>Clostridia</taxon>
        <taxon>Lachnospirales</taxon>
        <taxon>Lachnospiraceae</taxon>
        <taxon>Coprococcus</taxon>
    </lineage>
</organism>
<dbReference type="Pfam" id="PF02574">
    <property type="entry name" value="S-methyl_trans"/>
    <property type="match status" value="1"/>
</dbReference>
<evidence type="ECO:0000313" key="10">
    <source>
        <dbReference type="EMBL" id="RGS44295.1"/>
    </source>
</evidence>
<feature type="binding site" evidence="8">
    <location>
        <position position="210"/>
    </location>
    <ligand>
        <name>Zn(2+)</name>
        <dbReference type="ChEBI" id="CHEBI:29105"/>
    </ligand>
</feature>
<comment type="pathway">
    <text evidence="2">One-carbon metabolism; tetrahydrofolate interconversion.</text>
</comment>
<dbReference type="EC" id="1.5.1.20" evidence="10"/>
<dbReference type="InterPro" id="IPR003726">
    <property type="entry name" value="HCY_dom"/>
</dbReference>
<comment type="cofactor">
    <cofactor evidence="8">
        <name>Zn(2+)</name>
        <dbReference type="ChEBI" id="CHEBI:29105"/>
    </cofactor>
</comment>
<evidence type="ECO:0000256" key="4">
    <source>
        <dbReference type="ARBA" id="ARBA00022630"/>
    </source>
</evidence>
<comment type="caution">
    <text evidence="10">The sequence shown here is derived from an EMBL/GenBank/DDBJ whole genome shotgun (WGS) entry which is preliminary data.</text>
</comment>
<keyword evidence="5 8" id="KW-0808">Transferase</keyword>
<dbReference type="GO" id="GO:0008168">
    <property type="term" value="F:methyltransferase activity"/>
    <property type="evidence" value="ECO:0007669"/>
    <property type="project" value="UniProtKB-UniRule"/>
</dbReference>
<keyword evidence="8" id="KW-0862">Zinc</keyword>
<name>A0A3R5WQ50_9FIRM</name>
<dbReference type="Pfam" id="PF02219">
    <property type="entry name" value="MTHFR"/>
    <property type="match status" value="1"/>
</dbReference>
<dbReference type="OrthoDB" id="9803687at2"/>
<proteinExistence type="predicted"/>
<dbReference type="EMBL" id="QRVK01000001">
    <property type="protein sequence ID" value="RGS44295.1"/>
    <property type="molecule type" value="Genomic_DNA"/>
</dbReference>
<dbReference type="GO" id="GO:0006555">
    <property type="term" value="P:methionine metabolic process"/>
    <property type="evidence" value="ECO:0007669"/>
    <property type="project" value="InterPro"/>
</dbReference>
<protein>
    <submittedName>
        <fullName evidence="10">Bifunctional homocysteine S-methyltransferase/methylenetetrahydrofolate reductase</fullName>
        <ecNumber evidence="10">1.5.1.20</ecNumber>
        <ecNumber evidence="10">2.1.1.10</ecNumber>
    </submittedName>
</protein>
<keyword evidence="4" id="KW-0285">Flavoprotein</keyword>
<sequence>MNILESLKDKLLVADGAFGTCYAGMYGERGTVAPELANMRHPERVLEIHKEYVKAGAVIIRTNTFAANTASLDADMDYVISNVRAAVKLAKQAVAEAGEPGIDRKKAYVAGDIGPIPVDAGLTLNERVSQYKLLGEAMQDMGVDIIWFETFPEFNVLEPVVKQLKARKDTPVMVSFCVNQFGYSNCGFSARALLSQAAVNSDVDCVGLNCGVGPYHMLQLLKKLDIDCGKPVSIMPNAGYPKFTQSRLVFNDNKEGFIDKIQDIAALGADIIGGCCGTNPEYIRQIKESVKKGDIVKAAKVHVEKQQFDNAPKDNFLKGRLKSGKAAVKNAGGHKLIAVELAPPVDVNDQKLLDAAHILKQSHVDVVTFPDSPSGRTRADSILMAEKVHKETGLRVMPHLCCRDKNAIAIRGSVLGAQLNGIKDFLVITGDPVPVMFRQTTRSVFNFDSVGMMKLLQTMNEEVFIGDKITYGGAINQNRINTKFEIDRIKRKLEAGAEFFLSQPVFSREQAQILRDMKAETGATILVGVMPLVSRRNALFMKNEMSGIEIPDEIIERYGENATRQEGEDCGIQIAREILDYTADFADGYYFSFPFNRVHMLAHIVD</sequence>
<evidence type="ECO:0000256" key="3">
    <source>
        <dbReference type="ARBA" id="ARBA00022603"/>
    </source>
</evidence>
<dbReference type="InterPro" id="IPR036589">
    <property type="entry name" value="HCY_dom_sf"/>
</dbReference>
<dbReference type="InterPro" id="IPR003171">
    <property type="entry name" value="Mehydrof_redctse-like"/>
</dbReference>
<dbReference type="Gene3D" id="3.20.20.330">
    <property type="entry name" value="Homocysteine-binding-like domain"/>
    <property type="match status" value="1"/>
</dbReference>
<dbReference type="SUPFAM" id="SSF51730">
    <property type="entry name" value="FAD-linked oxidoreductase"/>
    <property type="match status" value="1"/>
</dbReference>
<keyword evidence="8" id="KW-0479">Metal-binding</keyword>
<evidence type="ECO:0000313" key="11">
    <source>
        <dbReference type="Proteomes" id="UP000283295"/>
    </source>
</evidence>
<keyword evidence="3 8" id="KW-0489">Methyltransferase</keyword>
<feature type="binding site" evidence="8">
    <location>
        <position position="276"/>
    </location>
    <ligand>
        <name>Zn(2+)</name>
        <dbReference type="ChEBI" id="CHEBI:29105"/>
    </ligand>
</feature>
<dbReference type="PROSITE" id="PS50970">
    <property type="entry name" value="HCY"/>
    <property type="match status" value="1"/>
</dbReference>
<accession>A0A3R5WQ50</accession>
<dbReference type="GO" id="GO:0004489">
    <property type="term" value="F:methylenetetrahydrofolate reductase [NAD(P)H] activity"/>
    <property type="evidence" value="ECO:0007669"/>
    <property type="project" value="UniProtKB-EC"/>
</dbReference>
<dbReference type="Gene3D" id="3.20.20.220">
    <property type="match status" value="1"/>
</dbReference>
<reference evidence="10 11" key="1">
    <citation type="submission" date="2018-08" db="EMBL/GenBank/DDBJ databases">
        <title>A genome reference for cultivated species of the human gut microbiota.</title>
        <authorList>
            <person name="Zou Y."/>
            <person name="Xue W."/>
            <person name="Luo G."/>
        </authorList>
    </citation>
    <scope>NUCLEOTIDE SEQUENCE [LARGE SCALE GENOMIC DNA]</scope>
    <source>
        <strain evidence="10 11">AF22-21</strain>
    </source>
</reference>
<dbReference type="PANTHER" id="PTHR11103:SF18">
    <property type="entry name" value="SLR1189 PROTEIN"/>
    <property type="match status" value="1"/>
</dbReference>
<evidence type="ECO:0000256" key="5">
    <source>
        <dbReference type="ARBA" id="ARBA00022679"/>
    </source>
</evidence>
<dbReference type="CDD" id="cd00537">
    <property type="entry name" value="MTHFR"/>
    <property type="match status" value="1"/>
</dbReference>
<dbReference type="AlphaFoldDB" id="A0A3R5WQ50"/>
<gene>
    <name evidence="10" type="ORF">DWX94_00390</name>
</gene>
<dbReference type="NCBIfam" id="NF006396">
    <property type="entry name" value="PRK08645.1"/>
    <property type="match status" value="1"/>
</dbReference>
<dbReference type="GO" id="GO:0046872">
    <property type="term" value="F:metal ion binding"/>
    <property type="evidence" value="ECO:0007669"/>
    <property type="project" value="UniProtKB-KW"/>
</dbReference>
<keyword evidence="6" id="KW-0274">FAD</keyword>
<dbReference type="PANTHER" id="PTHR11103">
    <property type="entry name" value="SLR1189 PROTEIN"/>
    <property type="match status" value="1"/>
</dbReference>
<evidence type="ECO:0000256" key="2">
    <source>
        <dbReference type="ARBA" id="ARBA00004777"/>
    </source>
</evidence>
<dbReference type="GO" id="GO:0035999">
    <property type="term" value="P:tetrahydrofolate interconversion"/>
    <property type="evidence" value="ECO:0007669"/>
    <property type="project" value="UniProtKB-UniPathway"/>
</dbReference>